<dbReference type="Gene3D" id="3.40.190.10">
    <property type="entry name" value="Periplasmic binding protein-like II"/>
    <property type="match status" value="1"/>
</dbReference>
<dbReference type="InterPro" id="IPR005064">
    <property type="entry name" value="BUG"/>
</dbReference>
<name>A0AB39HDI1_9VIBR</name>
<proteinExistence type="inferred from homology"/>
<comment type="similarity">
    <text evidence="1">Belongs to the UPF0065 (bug) family.</text>
</comment>
<dbReference type="EMBL" id="CP162601">
    <property type="protein sequence ID" value="XDK26089.1"/>
    <property type="molecule type" value="Genomic_DNA"/>
</dbReference>
<gene>
    <name evidence="3" type="ORF">AB0763_05470</name>
</gene>
<evidence type="ECO:0000256" key="2">
    <source>
        <dbReference type="SAM" id="SignalP"/>
    </source>
</evidence>
<dbReference type="SUPFAM" id="SSF53850">
    <property type="entry name" value="Periplasmic binding protein-like II"/>
    <property type="match status" value="1"/>
</dbReference>
<protein>
    <submittedName>
        <fullName evidence="3">Bug family tripartite tricarboxylate transporter substrate binding protein</fullName>
    </submittedName>
</protein>
<accession>A0AB39HDI1</accession>
<organism evidence="3">
    <name type="scientific">Vibrio sp. HB236076</name>
    <dbReference type="NCBI Taxonomy" id="3232307"/>
    <lineage>
        <taxon>Bacteria</taxon>
        <taxon>Pseudomonadati</taxon>
        <taxon>Pseudomonadota</taxon>
        <taxon>Gammaproteobacteria</taxon>
        <taxon>Vibrionales</taxon>
        <taxon>Vibrionaceae</taxon>
        <taxon>Vibrio</taxon>
    </lineage>
</organism>
<feature type="signal peptide" evidence="2">
    <location>
        <begin position="1"/>
        <end position="25"/>
    </location>
</feature>
<dbReference type="RefSeq" id="WP_306101744.1">
    <property type="nucleotide sequence ID" value="NZ_CP162601.1"/>
</dbReference>
<keyword evidence="2" id="KW-0732">Signal</keyword>
<dbReference type="Gene3D" id="3.40.190.150">
    <property type="entry name" value="Bordetella uptake gene, domain 1"/>
    <property type="match status" value="1"/>
</dbReference>
<dbReference type="Pfam" id="PF03401">
    <property type="entry name" value="TctC"/>
    <property type="match status" value="1"/>
</dbReference>
<evidence type="ECO:0000313" key="3">
    <source>
        <dbReference type="EMBL" id="XDK26089.1"/>
    </source>
</evidence>
<sequence>MNRRRFIINSSLFTLSGLSPIPLLAKDDYIGQSNIYFGFNKEGIAGILGRNIINKFNSMYPNHVFNYINETSYRGLKAPTIVKNTQPGINNLIQVTSAMMSVYPTLYKTLPFDPINDFTPIGTFGDFTFALVVGPNVPDDVLSVDDYVQWIRDNPSYRDIGAALYGSESHLACLILSREKKVALRSVYYGGMRLIVEDLLDGELAAAFLVPGIAKPFIESGQFRMLAVTSAQRSRLLPDIPTLQENGVEGVDLNGWIGLMAPANISQDMLDFYISTLDQIKSDDEFKRMVEEKYLMEVNSISPLEVSIRLNSDKDAYAVLFDKYQISKIS</sequence>
<dbReference type="InterPro" id="IPR042100">
    <property type="entry name" value="Bug_dom1"/>
</dbReference>
<feature type="chain" id="PRO_5044317366" evidence="2">
    <location>
        <begin position="26"/>
        <end position="330"/>
    </location>
</feature>
<dbReference type="KEGG" id="vih:AB0763_05470"/>
<reference evidence="3" key="1">
    <citation type="submission" date="2024-07" db="EMBL/GenBank/DDBJ databases">
        <title>Genome Analysis of a Potential Novel Vibrio Species Secreting pH- and Thermo-stable Alginate Lyase and its Application in Producing Alginate Oligosaccharides.</title>
        <authorList>
            <person name="Huang H."/>
            <person name="Bao K."/>
        </authorList>
    </citation>
    <scope>NUCLEOTIDE SEQUENCE</scope>
    <source>
        <strain evidence="3">HB236076</strain>
    </source>
</reference>
<dbReference type="AlphaFoldDB" id="A0AB39HDI1"/>
<dbReference type="PANTHER" id="PTHR42928">
    <property type="entry name" value="TRICARBOXYLATE-BINDING PROTEIN"/>
    <property type="match status" value="1"/>
</dbReference>
<evidence type="ECO:0000256" key="1">
    <source>
        <dbReference type="ARBA" id="ARBA00006987"/>
    </source>
</evidence>
<dbReference type="CDD" id="cd07012">
    <property type="entry name" value="PBP2_Bug_TTT"/>
    <property type="match status" value="1"/>
</dbReference>
<dbReference type="PANTHER" id="PTHR42928:SF5">
    <property type="entry name" value="BLR1237 PROTEIN"/>
    <property type="match status" value="1"/>
</dbReference>